<dbReference type="PANTHER" id="PTHR13748:SF62">
    <property type="entry name" value="COBW DOMAIN-CONTAINING PROTEIN"/>
    <property type="match status" value="1"/>
</dbReference>
<dbReference type="SUPFAM" id="SSF52540">
    <property type="entry name" value="P-loop containing nucleoside triphosphate hydrolases"/>
    <property type="match status" value="1"/>
</dbReference>
<dbReference type="InterPro" id="IPR011629">
    <property type="entry name" value="CobW-like_C"/>
</dbReference>
<gene>
    <name evidence="4" type="ORF">SAMN04489746_1214</name>
</gene>
<organism evidence="4 5">
    <name type="scientific">Atopobium minutum</name>
    <dbReference type="NCBI Taxonomy" id="1381"/>
    <lineage>
        <taxon>Bacteria</taxon>
        <taxon>Bacillati</taxon>
        <taxon>Actinomycetota</taxon>
        <taxon>Coriobacteriia</taxon>
        <taxon>Coriobacteriales</taxon>
        <taxon>Atopobiaceae</taxon>
        <taxon>Atopobium</taxon>
    </lineage>
</organism>
<evidence type="ECO:0000256" key="1">
    <source>
        <dbReference type="SAM" id="MobiDB-lite"/>
    </source>
</evidence>
<reference evidence="4 5" key="1">
    <citation type="submission" date="2016-10" db="EMBL/GenBank/DDBJ databases">
        <authorList>
            <person name="Varghese N."/>
            <person name="Submissions S."/>
        </authorList>
    </citation>
    <scope>NUCLEOTIDE SEQUENCE [LARGE SCALE GENOMIC DNA]</scope>
    <source>
        <strain evidence="4 5">DSM 20586</strain>
    </source>
</reference>
<dbReference type="Pfam" id="PF07683">
    <property type="entry name" value="CobW_C"/>
    <property type="match status" value="1"/>
</dbReference>
<dbReference type="RefSeq" id="WP_002564119.1">
    <property type="nucleotide sequence ID" value="NZ_JQBO01000002.1"/>
</dbReference>
<dbReference type="InterPro" id="IPR027417">
    <property type="entry name" value="P-loop_NTPase"/>
</dbReference>
<feature type="domain" description="CobW/HypB/UreG nucleotide-binding" evidence="2">
    <location>
        <begin position="30"/>
        <end position="204"/>
    </location>
</feature>
<dbReference type="PANTHER" id="PTHR13748">
    <property type="entry name" value="COBW-RELATED"/>
    <property type="match status" value="1"/>
</dbReference>
<dbReference type="Pfam" id="PF02492">
    <property type="entry name" value="cobW"/>
    <property type="match status" value="1"/>
</dbReference>
<protein>
    <submittedName>
        <fullName evidence="4">GTPase, G3E family</fullName>
    </submittedName>
</protein>
<comment type="caution">
    <text evidence="4">The sequence shown here is derived from an EMBL/GenBank/DDBJ whole genome shotgun (WGS) entry which is preliminary data.</text>
</comment>
<evidence type="ECO:0000313" key="5">
    <source>
        <dbReference type="Proteomes" id="UP000183687"/>
    </source>
</evidence>
<name>A0AB38A7F9_9ACTN</name>
<evidence type="ECO:0000259" key="2">
    <source>
        <dbReference type="Pfam" id="PF02492"/>
    </source>
</evidence>
<dbReference type="EMBL" id="FNSH01000001">
    <property type="protein sequence ID" value="SEB87832.1"/>
    <property type="molecule type" value="Genomic_DNA"/>
</dbReference>
<sequence>MVAAAVVSGRFGLVCKLQIDVGVCGAVMDILVVSGFLGAGKTTFIKELARRTGRDFVVYENEIGQADIDAQQLRNASELEVWESTENCICCSGKQDFASSVLTIANTFDPDYLVVEPTGIARLGSVLENLSKIRYEHIRLLPAITVLDALNCAHQRTLNPDVFDNQIASAATIVCSKVAHGSDDVVAASLSELVRQSNQAATMICQPWDELPDAWWRSLLHAPAEKSSEFKEISSTTNGPGAIGSLSAAGVEAVDTTDELESLALQYVSVPTPAHLAWIADALACGTFGQITRAKGVVACGAQLIRFDVVDRSWALTGAEPSMEADEVRAVFIGKALNRHALREFFVPALQRKHAEIEGHHHQAHEHEHEHEHEQLHEEHCHEHYHEHG</sequence>
<evidence type="ECO:0000259" key="3">
    <source>
        <dbReference type="Pfam" id="PF07683"/>
    </source>
</evidence>
<dbReference type="AlphaFoldDB" id="A0AB38A7F9"/>
<feature type="domain" description="CobW C-terminal" evidence="3">
    <location>
        <begin position="274"/>
        <end position="346"/>
    </location>
</feature>
<evidence type="ECO:0000313" key="4">
    <source>
        <dbReference type="EMBL" id="SEB87832.1"/>
    </source>
</evidence>
<dbReference type="InterPro" id="IPR051316">
    <property type="entry name" value="Zinc-reg_GTPase_activator"/>
</dbReference>
<dbReference type="Proteomes" id="UP000183687">
    <property type="component" value="Unassembled WGS sequence"/>
</dbReference>
<feature type="region of interest" description="Disordered" evidence="1">
    <location>
        <begin position="358"/>
        <end position="389"/>
    </location>
</feature>
<dbReference type="GO" id="GO:0005737">
    <property type="term" value="C:cytoplasm"/>
    <property type="evidence" value="ECO:0007669"/>
    <property type="project" value="TreeGrafter"/>
</dbReference>
<dbReference type="Gene3D" id="3.40.50.300">
    <property type="entry name" value="P-loop containing nucleotide triphosphate hydrolases"/>
    <property type="match status" value="1"/>
</dbReference>
<dbReference type="InterPro" id="IPR003495">
    <property type="entry name" value="CobW/HypB/UreG_nucleotide-bd"/>
</dbReference>
<accession>A0AB38A7F9</accession>
<proteinExistence type="predicted"/>